<dbReference type="Gene3D" id="1.20.90.10">
    <property type="entry name" value="Phospholipase A2 domain"/>
    <property type="match status" value="1"/>
</dbReference>
<sequence>MMTWMPCVSSAENAGTIQLTVLLGEFGDTTPLQGANVKCYDQDGSERTPMTSTVTTDMDGVAKLDYTIKHLSFYKKGKWDSGFFEESRNPDIICKVSSPAGAATPIISMFTDTQWDRKQEALVDLGTIVVAPDRIKRGDVGDANGCGPAFFPATLNRLAEEKTGMGVGCSNHDYCYGNCKGETQKSCDDEARRIWRSECERKLNGETTKTICKEGLAEAMYMAVTSSAGTKAFKADQEKFCGGDDDEYDDDDCENECCRSLTYL</sequence>
<proteinExistence type="predicted"/>
<dbReference type="InterPro" id="IPR036444">
    <property type="entry name" value="PLipase_A2_dom_sf"/>
</dbReference>
<gene>
    <name evidence="1" type="ORF">SEMRO_163_G073040.1</name>
</gene>
<dbReference type="Proteomes" id="UP001153069">
    <property type="component" value="Unassembled WGS sequence"/>
</dbReference>
<organism evidence="1 2">
    <name type="scientific">Seminavis robusta</name>
    <dbReference type="NCBI Taxonomy" id="568900"/>
    <lineage>
        <taxon>Eukaryota</taxon>
        <taxon>Sar</taxon>
        <taxon>Stramenopiles</taxon>
        <taxon>Ochrophyta</taxon>
        <taxon>Bacillariophyta</taxon>
        <taxon>Bacillariophyceae</taxon>
        <taxon>Bacillariophycidae</taxon>
        <taxon>Naviculales</taxon>
        <taxon>Naviculaceae</taxon>
        <taxon>Seminavis</taxon>
    </lineage>
</organism>
<dbReference type="EMBL" id="CAICTM010000162">
    <property type="protein sequence ID" value="CAB9503340.1"/>
    <property type="molecule type" value="Genomic_DNA"/>
</dbReference>
<accession>A0A9N8DJX6</accession>
<evidence type="ECO:0000313" key="2">
    <source>
        <dbReference type="Proteomes" id="UP001153069"/>
    </source>
</evidence>
<comment type="caution">
    <text evidence="1">The sequence shown here is derived from an EMBL/GenBank/DDBJ whole genome shotgun (WGS) entry which is preliminary data.</text>
</comment>
<dbReference type="AlphaFoldDB" id="A0A9N8DJX6"/>
<keyword evidence="2" id="KW-1185">Reference proteome</keyword>
<evidence type="ECO:0000313" key="1">
    <source>
        <dbReference type="EMBL" id="CAB9503340.1"/>
    </source>
</evidence>
<dbReference type="GO" id="GO:0050482">
    <property type="term" value="P:arachidonate secretion"/>
    <property type="evidence" value="ECO:0007669"/>
    <property type="project" value="InterPro"/>
</dbReference>
<name>A0A9N8DJX6_9STRA</name>
<dbReference type="GO" id="GO:0004623">
    <property type="term" value="F:phospholipase A2 activity"/>
    <property type="evidence" value="ECO:0007669"/>
    <property type="project" value="InterPro"/>
</dbReference>
<reference evidence="1" key="1">
    <citation type="submission" date="2020-06" db="EMBL/GenBank/DDBJ databases">
        <authorList>
            <consortium name="Plant Systems Biology data submission"/>
        </authorList>
    </citation>
    <scope>NUCLEOTIDE SEQUENCE</scope>
    <source>
        <strain evidence="1">D6</strain>
    </source>
</reference>
<protein>
    <submittedName>
        <fullName evidence="1">Uncharacterized protein</fullName>
    </submittedName>
</protein>
<dbReference type="GO" id="GO:0006644">
    <property type="term" value="P:phospholipid metabolic process"/>
    <property type="evidence" value="ECO:0007669"/>
    <property type="project" value="InterPro"/>
</dbReference>